<evidence type="ECO:0000259" key="2">
    <source>
        <dbReference type="PROSITE" id="PS50157"/>
    </source>
</evidence>
<protein>
    <recommendedName>
        <fullName evidence="2">C2H2-type domain-containing protein</fullName>
    </recommendedName>
</protein>
<comment type="caution">
    <text evidence="3">The sequence shown here is derived from an EMBL/GenBank/DDBJ whole genome shotgun (WGS) entry which is preliminary data.</text>
</comment>
<dbReference type="Gene3D" id="3.30.160.60">
    <property type="entry name" value="Classic Zinc Finger"/>
    <property type="match status" value="2"/>
</dbReference>
<keyword evidence="4" id="KW-1185">Reference proteome</keyword>
<dbReference type="PROSITE" id="PS50157">
    <property type="entry name" value="ZINC_FINGER_C2H2_2"/>
    <property type="match status" value="4"/>
</dbReference>
<dbReference type="Proteomes" id="UP001152888">
    <property type="component" value="Unassembled WGS sequence"/>
</dbReference>
<keyword evidence="1" id="KW-0862">Zinc</keyword>
<dbReference type="PANTHER" id="PTHR33936">
    <property type="entry name" value="PROTEIN CBG17840"/>
    <property type="match status" value="1"/>
</dbReference>
<feature type="domain" description="C2H2-type" evidence="2">
    <location>
        <begin position="99"/>
        <end position="127"/>
    </location>
</feature>
<dbReference type="PANTHER" id="PTHR33936:SF25">
    <property type="entry name" value="C2H2-TYPE DOMAIN-CONTAINING PROTEIN"/>
    <property type="match status" value="1"/>
</dbReference>
<evidence type="ECO:0000313" key="4">
    <source>
        <dbReference type="Proteomes" id="UP001152888"/>
    </source>
</evidence>
<dbReference type="InterPro" id="IPR052797">
    <property type="entry name" value="RegFact_GeneExpr_CellDeath"/>
</dbReference>
<dbReference type="SMART" id="SM00355">
    <property type="entry name" value="ZnF_C2H2"/>
    <property type="match status" value="4"/>
</dbReference>
<feature type="domain" description="C2H2-type" evidence="2">
    <location>
        <begin position="133"/>
        <end position="160"/>
    </location>
</feature>
<organism evidence="3 4">
    <name type="scientific">Acanthoscelides obtectus</name>
    <name type="common">Bean weevil</name>
    <name type="synonym">Bruchus obtectus</name>
    <dbReference type="NCBI Taxonomy" id="200917"/>
    <lineage>
        <taxon>Eukaryota</taxon>
        <taxon>Metazoa</taxon>
        <taxon>Ecdysozoa</taxon>
        <taxon>Arthropoda</taxon>
        <taxon>Hexapoda</taxon>
        <taxon>Insecta</taxon>
        <taxon>Pterygota</taxon>
        <taxon>Neoptera</taxon>
        <taxon>Endopterygota</taxon>
        <taxon>Coleoptera</taxon>
        <taxon>Polyphaga</taxon>
        <taxon>Cucujiformia</taxon>
        <taxon>Chrysomeloidea</taxon>
        <taxon>Chrysomelidae</taxon>
        <taxon>Bruchinae</taxon>
        <taxon>Bruchini</taxon>
        <taxon>Acanthoscelides</taxon>
    </lineage>
</organism>
<dbReference type="PROSITE" id="PS00028">
    <property type="entry name" value="ZINC_FINGER_C2H2_1"/>
    <property type="match status" value="4"/>
</dbReference>
<dbReference type="SUPFAM" id="SSF57667">
    <property type="entry name" value="beta-beta-alpha zinc fingers"/>
    <property type="match status" value="1"/>
</dbReference>
<keyword evidence="1" id="KW-0479">Metal-binding</keyword>
<feature type="domain" description="C2H2-type" evidence="2">
    <location>
        <begin position="19"/>
        <end position="42"/>
    </location>
</feature>
<proteinExistence type="predicted"/>
<dbReference type="GO" id="GO:0008270">
    <property type="term" value="F:zinc ion binding"/>
    <property type="evidence" value="ECO:0007669"/>
    <property type="project" value="UniProtKB-KW"/>
</dbReference>
<reference evidence="3" key="1">
    <citation type="submission" date="2022-03" db="EMBL/GenBank/DDBJ databases">
        <authorList>
            <person name="Sayadi A."/>
        </authorList>
    </citation>
    <scope>NUCLEOTIDE SEQUENCE</scope>
</reference>
<dbReference type="OrthoDB" id="6703653at2759"/>
<evidence type="ECO:0000313" key="3">
    <source>
        <dbReference type="EMBL" id="CAH1972798.1"/>
    </source>
</evidence>
<accession>A0A9P0KEU6</accession>
<evidence type="ECO:0000256" key="1">
    <source>
        <dbReference type="PROSITE-ProRule" id="PRU00042"/>
    </source>
</evidence>
<dbReference type="InterPro" id="IPR036236">
    <property type="entry name" value="Znf_C2H2_sf"/>
</dbReference>
<dbReference type="EMBL" id="CAKOFQ010006802">
    <property type="protein sequence ID" value="CAH1972798.1"/>
    <property type="molecule type" value="Genomic_DNA"/>
</dbReference>
<dbReference type="InterPro" id="IPR013087">
    <property type="entry name" value="Znf_C2H2_type"/>
</dbReference>
<dbReference type="AlphaFoldDB" id="A0A9P0KEU6"/>
<feature type="domain" description="C2H2-type" evidence="2">
    <location>
        <begin position="60"/>
        <end position="87"/>
    </location>
</feature>
<name>A0A9P0KEU6_ACAOB</name>
<sequence length="497" mass="56921">MENANIEQTTLRTETQKKYTCNVCGSKYTMKKTLSRHFRSKHPQHLTVVCQATDPDQLPYKCPDCGLRFALRASLLKHCSRKKHKKPSLSSSRNHHRKFICHHCNTAFSIKPNLAKHIHKYHILKKPYKMDNFCCSICTCAFKTYNDLCSHLSSHSIEIKRQKFFFNSFSGFLEWKKVEENCTFYRYVKRCSTKVSKNGEKRATYYCHRSGTFKSRSKGHRKIKRQGTKKIGKDCPARIYVKISTSGQVSIDYIQTHVGHDDDEIYHWSLTDKKKTITNTKTPNMDFCYNEIVREVKADTEPFNLKSCDLVNKKGKKPIEKCVSIVSTKTTDVETEHPELWLIEEPSKISEISVVHSKTYVESKIQFINDLIQLVNDNVNSAEELTEATKLAKPLMDKLKGTRKHTGTAFSVSVPKMDIVEFQTLQTPANIQIIHATPAQVIDAQHVQLEHVQVMEGTQVLHGLAQVAHLATNGISTVEQETLSLPLIKLDSIFQTI</sequence>
<keyword evidence="1" id="KW-0863">Zinc-finger</keyword>
<gene>
    <name evidence="3" type="ORF">ACAOBT_LOCUS10207</name>
</gene>